<dbReference type="Proteomes" id="UP000029995">
    <property type="component" value="Unassembled WGS sequence"/>
</dbReference>
<dbReference type="EMBL" id="JANX01000370">
    <property type="protein sequence ID" value="KGM32136.1"/>
    <property type="molecule type" value="Genomic_DNA"/>
</dbReference>
<organism evidence="2 3">
    <name type="scientific">Inquilinus limosus MP06</name>
    <dbReference type="NCBI Taxonomy" id="1398085"/>
    <lineage>
        <taxon>Bacteria</taxon>
        <taxon>Pseudomonadati</taxon>
        <taxon>Pseudomonadota</taxon>
        <taxon>Alphaproteobacteria</taxon>
        <taxon>Rhodospirillales</taxon>
        <taxon>Rhodospirillaceae</taxon>
        <taxon>Inquilinus</taxon>
    </lineage>
</organism>
<gene>
    <name evidence="2" type="ORF">P409_23165</name>
</gene>
<feature type="chain" id="PRO_5001968270" evidence="1">
    <location>
        <begin position="24"/>
        <end position="106"/>
    </location>
</feature>
<name>A0A0A0D073_9PROT</name>
<protein>
    <submittedName>
        <fullName evidence="2">Uncharacterized protein</fullName>
    </submittedName>
</protein>
<feature type="signal peptide" evidence="1">
    <location>
        <begin position="1"/>
        <end position="23"/>
    </location>
</feature>
<dbReference type="AlphaFoldDB" id="A0A0A0D073"/>
<evidence type="ECO:0000313" key="2">
    <source>
        <dbReference type="EMBL" id="KGM32136.1"/>
    </source>
</evidence>
<proteinExistence type="predicted"/>
<reference evidence="2 3" key="1">
    <citation type="submission" date="2014-01" db="EMBL/GenBank/DDBJ databases">
        <title>Genome sequence determination for a cystic fibrosis isolate, Inquilinus limosus.</title>
        <authorList>
            <person name="Pino M."/>
            <person name="Di Conza J."/>
            <person name="Gutkind G."/>
        </authorList>
    </citation>
    <scope>NUCLEOTIDE SEQUENCE [LARGE SCALE GENOMIC DNA]</scope>
    <source>
        <strain evidence="2 3">MP06</strain>
    </source>
</reference>
<sequence>MRVVKPFLLAAAVVPLLAVPAFAGCNEDFMAQTKAIPPLQSARLSSLAAPQAEKCAAHKKLVDAYVRLGDIYKTCQAELRLRDSDLQDHQQIVADEQQSYAQDCGA</sequence>
<evidence type="ECO:0000313" key="3">
    <source>
        <dbReference type="Proteomes" id="UP000029995"/>
    </source>
</evidence>
<keyword evidence="1" id="KW-0732">Signal</keyword>
<dbReference type="PROSITE" id="PS51257">
    <property type="entry name" value="PROKAR_LIPOPROTEIN"/>
    <property type="match status" value="1"/>
</dbReference>
<comment type="caution">
    <text evidence="2">The sequence shown here is derived from an EMBL/GenBank/DDBJ whole genome shotgun (WGS) entry which is preliminary data.</text>
</comment>
<accession>A0A0A0D073</accession>
<evidence type="ECO:0000256" key="1">
    <source>
        <dbReference type="SAM" id="SignalP"/>
    </source>
</evidence>